<dbReference type="CDD" id="cd24161">
    <property type="entry name" value="NUDIX_ADPRase_Ndx2"/>
    <property type="match status" value="1"/>
</dbReference>
<dbReference type="PANTHER" id="PTHR11839:SF18">
    <property type="entry name" value="NUDIX HYDROLASE DOMAIN-CONTAINING PROTEIN"/>
    <property type="match status" value="1"/>
</dbReference>
<keyword evidence="5 9" id="KW-0378">Hydrolase</keyword>
<dbReference type="Pfam" id="PF00293">
    <property type="entry name" value="NUDIX"/>
    <property type="match status" value="1"/>
</dbReference>
<name>A0A5R9JA72_9PROT</name>
<reference evidence="9 10" key="1">
    <citation type="submission" date="2019-05" db="EMBL/GenBank/DDBJ databases">
        <authorList>
            <person name="Pankratov T."/>
            <person name="Grouzdev D."/>
        </authorList>
    </citation>
    <scope>NUCLEOTIDE SEQUENCE [LARGE SCALE GENOMIC DNA]</scope>
    <source>
        <strain evidence="9 10">KEBCLARHB70R</strain>
    </source>
</reference>
<comment type="caution">
    <text evidence="9">The sequence shown here is derived from an EMBL/GenBank/DDBJ whole genome shotgun (WGS) entry which is preliminary data.</text>
</comment>
<evidence type="ECO:0000256" key="3">
    <source>
        <dbReference type="ARBA" id="ARBA00007275"/>
    </source>
</evidence>
<gene>
    <name evidence="9" type="ORF">FE263_04675</name>
</gene>
<evidence type="ECO:0000256" key="4">
    <source>
        <dbReference type="ARBA" id="ARBA00016377"/>
    </source>
</evidence>
<evidence type="ECO:0000313" key="9">
    <source>
        <dbReference type="EMBL" id="TLU74475.1"/>
    </source>
</evidence>
<dbReference type="GO" id="GO:0005829">
    <property type="term" value="C:cytosol"/>
    <property type="evidence" value="ECO:0007669"/>
    <property type="project" value="TreeGrafter"/>
</dbReference>
<dbReference type="PROSITE" id="PS51462">
    <property type="entry name" value="NUDIX"/>
    <property type="match status" value="1"/>
</dbReference>
<dbReference type="InterPro" id="IPR015797">
    <property type="entry name" value="NUDIX_hydrolase-like_dom_sf"/>
</dbReference>
<evidence type="ECO:0000256" key="5">
    <source>
        <dbReference type="ARBA" id="ARBA00022801"/>
    </source>
</evidence>
<proteinExistence type="inferred from homology"/>
<dbReference type="OrthoDB" id="177518at2"/>
<organism evidence="9 10">
    <name type="scientific">Lichenicoccus roseus</name>
    <dbReference type="NCBI Taxonomy" id="2683649"/>
    <lineage>
        <taxon>Bacteria</taxon>
        <taxon>Pseudomonadati</taxon>
        <taxon>Pseudomonadota</taxon>
        <taxon>Alphaproteobacteria</taxon>
        <taxon>Acetobacterales</taxon>
        <taxon>Acetobacteraceae</taxon>
        <taxon>Lichenicoccus</taxon>
    </lineage>
</organism>
<evidence type="ECO:0000256" key="6">
    <source>
        <dbReference type="ARBA" id="ARBA00032162"/>
    </source>
</evidence>
<evidence type="ECO:0000256" key="2">
    <source>
        <dbReference type="ARBA" id="ARBA00001946"/>
    </source>
</evidence>
<evidence type="ECO:0000313" key="10">
    <source>
        <dbReference type="Proteomes" id="UP000305654"/>
    </source>
</evidence>
<protein>
    <recommendedName>
        <fullName evidence="4">GDP-mannose pyrophosphatase</fullName>
    </recommendedName>
    <alternativeName>
        <fullName evidence="6">GDP-mannose hydrolase</fullName>
    </alternativeName>
    <alternativeName>
        <fullName evidence="7">GDPMK</fullName>
    </alternativeName>
</protein>
<dbReference type="GO" id="GO:0019693">
    <property type="term" value="P:ribose phosphate metabolic process"/>
    <property type="evidence" value="ECO:0007669"/>
    <property type="project" value="TreeGrafter"/>
</dbReference>
<dbReference type="Proteomes" id="UP000305654">
    <property type="component" value="Unassembled WGS sequence"/>
</dbReference>
<evidence type="ECO:0000259" key="8">
    <source>
        <dbReference type="PROSITE" id="PS51462"/>
    </source>
</evidence>
<dbReference type="PANTHER" id="PTHR11839">
    <property type="entry name" value="UDP/ADP-SUGAR PYROPHOSPHATASE"/>
    <property type="match status" value="1"/>
</dbReference>
<feature type="domain" description="Nudix hydrolase" evidence="8">
    <location>
        <begin position="40"/>
        <end position="174"/>
    </location>
</feature>
<comment type="similarity">
    <text evidence="3">Belongs to the Nudix hydrolase family. NudK subfamily.</text>
</comment>
<comment type="cofactor">
    <cofactor evidence="2">
        <name>Mg(2+)</name>
        <dbReference type="ChEBI" id="CHEBI:18420"/>
    </cofactor>
</comment>
<dbReference type="GO" id="GO:0016787">
    <property type="term" value="F:hydrolase activity"/>
    <property type="evidence" value="ECO:0007669"/>
    <property type="project" value="UniProtKB-KW"/>
</dbReference>
<evidence type="ECO:0000256" key="7">
    <source>
        <dbReference type="ARBA" id="ARBA00032272"/>
    </source>
</evidence>
<dbReference type="Gene3D" id="3.90.79.10">
    <property type="entry name" value="Nucleoside Triphosphate Pyrophosphohydrolase"/>
    <property type="match status" value="1"/>
</dbReference>
<dbReference type="AlphaFoldDB" id="A0A5R9JA72"/>
<dbReference type="SUPFAM" id="SSF55811">
    <property type="entry name" value="Nudix"/>
    <property type="match status" value="1"/>
</dbReference>
<dbReference type="EMBL" id="VCDI01000001">
    <property type="protein sequence ID" value="TLU74475.1"/>
    <property type="molecule type" value="Genomic_DNA"/>
</dbReference>
<evidence type="ECO:0000256" key="1">
    <source>
        <dbReference type="ARBA" id="ARBA00000847"/>
    </source>
</evidence>
<comment type="catalytic activity">
    <reaction evidence="1">
        <text>GDP-alpha-D-mannose + H2O = alpha-D-mannose 1-phosphate + GMP + 2 H(+)</text>
        <dbReference type="Rhea" id="RHEA:27978"/>
        <dbReference type="ChEBI" id="CHEBI:15377"/>
        <dbReference type="ChEBI" id="CHEBI:15378"/>
        <dbReference type="ChEBI" id="CHEBI:57527"/>
        <dbReference type="ChEBI" id="CHEBI:58115"/>
        <dbReference type="ChEBI" id="CHEBI:58409"/>
    </reaction>
</comment>
<dbReference type="GO" id="GO:0006753">
    <property type="term" value="P:nucleoside phosphate metabolic process"/>
    <property type="evidence" value="ECO:0007669"/>
    <property type="project" value="TreeGrafter"/>
</dbReference>
<dbReference type="InterPro" id="IPR000086">
    <property type="entry name" value="NUDIX_hydrolase_dom"/>
</dbReference>
<accession>A0A5R9JA72</accession>
<dbReference type="RefSeq" id="WP_138324724.1">
    <property type="nucleotide sequence ID" value="NZ_VCDI01000001.1"/>
</dbReference>
<sequence length="184" mass="20584">MESEIVTLSSRIAYENRWLRLREDIIRRPDGSDGLYGVVERNDFVAVAAIGDDAGVPWLAMVEQYRYPVRRRLWELPMGMWEERPDATPETIAAGELREETGLVAASMRHAGTLFQGAGYSNQKGHVFLATGLVQQEAEREATEQDMVTRRIPLAEVEAMICDGRIACMVSIAAIGMLRLKGML</sequence>
<keyword evidence="10" id="KW-1185">Reference proteome</keyword>